<dbReference type="EMBL" id="JAHWGI010000020">
    <property type="protein sequence ID" value="KAK3907803.1"/>
    <property type="molecule type" value="Genomic_DNA"/>
</dbReference>
<comment type="caution">
    <text evidence="1">The sequence shown here is derived from an EMBL/GenBank/DDBJ whole genome shotgun (WGS) entry which is preliminary data.</text>
</comment>
<evidence type="ECO:0000313" key="1">
    <source>
        <dbReference type="EMBL" id="KAK3907803.1"/>
    </source>
</evidence>
<evidence type="ECO:0000313" key="2">
    <source>
        <dbReference type="Proteomes" id="UP001219518"/>
    </source>
</evidence>
<reference evidence="1" key="1">
    <citation type="submission" date="2021-07" db="EMBL/GenBank/DDBJ databases">
        <authorList>
            <person name="Catto M.A."/>
            <person name="Jacobson A."/>
            <person name="Kennedy G."/>
            <person name="Labadie P."/>
            <person name="Hunt B.G."/>
            <person name="Srinivasan R."/>
        </authorList>
    </citation>
    <scope>NUCLEOTIDE SEQUENCE</scope>
    <source>
        <strain evidence="1">PL_HMW_Pooled</strain>
        <tissue evidence="1">Head</tissue>
    </source>
</reference>
<reference evidence="1" key="2">
    <citation type="journal article" date="2023" name="BMC Genomics">
        <title>Pest status, molecular evolution, and epigenetic factors derived from the genome assembly of Frankliniella fusca, a thysanopteran phytovirus vector.</title>
        <authorList>
            <person name="Catto M.A."/>
            <person name="Labadie P.E."/>
            <person name="Jacobson A.L."/>
            <person name="Kennedy G.G."/>
            <person name="Srinivasan R."/>
            <person name="Hunt B.G."/>
        </authorList>
    </citation>
    <scope>NUCLEOTIDE SEQUENCE</scope>
    <source>
        <strain evidence="1">PL_HMW_Pooled</strain>
    </source>
</reference>
<keyword evidence="2" id="KW-1185">Reference proteome</keyword>
<protein>
    <submittedName>
        <fullName evidence="1">Uncharacterized protein</fullName>
    </submittedName>
</protein>
<proteinExistence type="predicted"/>
<dbReference type="Proteomes" id="UP001219518">
    <property type="component" value="Unassembled WGS sequence"/>
</dbReference>
<accession>A0AAE1L5U5</accession>
<sequence length="84" mass="9640">MHTKITRMSIRNGPPLDCADLLMFVLPIFRYVRDGAVEAYRAHSGSTSGFQYHKQQGALGWLQREMRTETTPQVEELLLQEVDC</sequence>
<name>A0AAE1L5U5_9NEOP</name>
<gene>
    <name evidence="1" type="ORF">KUF71_018439</name>
</gene>
<dbReference type="AlphaFoldDB" id="A0AAE1L5U5"/>
<organism evidence="1 2">
    <name type="scientific">Frankliniella fusca</name>
    <dbReference type="NCBI Taxonomy" id="407009"/>
    <lineage>
        <taxon>Eukaryota</taxon>
        <taxon>Metazoa</taxon>
        <taxon>Ecdysozoa</taxon>
        <taxon>Arthropoda</taxon>
        <taxon>Hexapoda</taxon>
        <taxon>Insecta</taxon>
        <taxon>Pterygota</taxon>
        <taxon>Neoptera</taxon>
        <taxon>Paraneoptera</taxon>
        <taxon>Thysanoptera</taxon>
        <taxon>Terebrantia</taxon>
        <taxon>Thripoidea</taxon>
        <taxon>Thripidae</taxon>
        <taxon>Frankliniella</taxon>
    </lineage>
</organism>